<dbReference type="GO" id="GO:0003676">
    <property type="term" value="F:nucleic acid binding"/>
    <property type="evidence" value="ECO:0007669"/>
    <property type="project" value="InterPro"/>
</dbReference>
<dbReference type="InterPro" id="IPR003156">
    <property type="entry name" value="DHHA1_dom"/>
</dbReference>
<dbReference type="Gene3D" id="3.90.1640.30">
    <property type="match status" value="1"/>
</dbReference>
<dbReference type="Pfam" id="PF02272">
    <property type="entry name" value="DHHA1"/>
    <property type="match status" value="1"/>
</dbReference>
<gene>
    <name evidence="3" type="primary">recJ</name>
    <name evidence="3" type="ORF">MCBB_0503</name>
</gene>
<keyword evidence="3" id="KW-0269">Exonuclease</keyword>
<dbReference type="PANTHER" id="PTHR30255:SF3">
    <property type="entry name" value="SINGLE-STRANDED-DNA-SPECIFIC EXONUCLEASE RECJ"/>
    <property type="match status" value="1"/>
</dbReference>
<dbReference type="RefSeq" id="WP_071906269.1">
    <property type="nucleotide sequence ID" value="NZ_LT607756.1"/>
</dbReference>
<dbReference type="InterPro" id="IPR038763">
    <property type="entry name" value="DHH_sf"/>
</dbReference>
<evidence type="ECO:0000259" key="1">
    <source>
        <dbReference type="Pfam" id="PF02272"/>
    </source>
</evidence>
<keyword evidence="3" id="KW-0378">Hydrolase</keyword>
<keyword evidence="3" id="KW-0540">Nuclease</keyword>
<dbReference type="KEGG" id="mcub:MCBB_0503"/>
<accession>A0A1D3L0S3</accession>
<dbReference type="GeneID" id="30411362"/>
<evidence type="ECO:0000313" key="3">
    <source>
        <dbReference type="EMBL" id="SCG85079.1"/>
    </source>
</evidence>
<dbReference type="GO" id="GO:0004527">
    <property type="term" value="F:exonuclease activity"/>
    <property type="evidence" value="ECO:0007669"/>
    <property type="project" value="UniProtKB-KW"/>
</dbReference>
<dbReference type="EC" id="3.1.-.-" evidence="3"/>
<dbReference type="SUPFAM" id="SSF64182">
    <property type="entry name" value="DHH phosphoesterases"/>
    <property type="match status" value="1"/>
</dbReference>
<dbReference type="InterPro" id="IPR048515">
    <property type="entry name" value="DHH_CID"/>
</dbReference>
<evidence type="ECO:0000313" key="4">
    <source>
        <dbReference type="Proteomes" id="UP000094707"/>
    </source>
</evidence>
<reference evidence="3 4" key="1">
    <citation type="submission" date="2016-08" db="EMBL/GenBank/DDBJ databases">
        <authorList>
            <person name="Seilhamer J.J."/>
        </authorList>
    </citation>
    <scope>NUCLEOTIDE SEQUENCE [LARGE SCALE GENOMIC DNA]</scope>
    <source>
        <strain evidence="3">Buetzberg</strain>
    </source>
</reference>
<dbReference type="Proteomes" id="UP000094707">
    <property type="component" value="Chromosome I"/>
</dbReference>
<keyword evidence="4" id="KW-1185">Reference proteome</keyword>
<feature type="domain" description="DHH-CID" evidence="2">
    <location>
        <begin position="194"/>
        <end position="271"/>
    </location>
</feature>
<dbReference type="PATRIC" id="fig|129848.4.peg.506"/>
<dbReference type="InterPro" id="IPR051673">
    <property type="entry name" value="SSDNA_exonuclease_RecJ"/>
</dbReference>
<dbReference type="Pfam" id="PF21763">
    <property type="entry name" value="DHH_CID"/>
    <property type="match status" value="1"/>
</dbReference>
<feature type="domain" description="DHHA1" evidence="1">
    <location>
        <begin position="367"/>
        <end position="463"/>
    </location>
</feature>
<dbReference type="STRING" id="118062.MCBB_0503"/>
<dbReference type="AlphaFoldDB" id="A0A1D3L0S3"/>
<dbReference type="Gene3D" id="3.10.310.30">
    <property type="match status" value="1"/>
</dbReference>
<proteinExistence type="predicted"/>
<organism evidence="3 4">
    <name type="scientific">Methanobacterium congolense</name>
    <dbReference type="NCBI Taxonomy" id="118062"/>
    <lineage>
        <taxon>Archaea</taxon>
        <taxon>Methanobacteriati</taxon>
        <taxon>Methanobacteriota</taxon>
        <taxon>Methanomada group</taxon>
        <taxon>Methanobacteria</taxon>
        <taxon>Methanobacteriales</taxon>
        <taxon>Methanobacteriaceae</taxon>
        <taxon>Methanobacterium</taxon>
    </lineage>
</organism>
<dbReference type="NCBIfam" id="NF040701">
    <property type="entry name" value="RecJ_Meth"/>
    <property type="match status" value="1"/>
</dbReference>
<dbReference type="PANTHER" id="PTHR30255">
    <property type="entry name" value="SINGLE-STRANDED-DNA-SPECIFIC EXONUCLEASE RECJ"/>
    <property type="match status" value="1"/>
</dbReference>
<evidence type="ECO:0000259" key="2">
    <source>
        <dbReference type="Pfam" id="PF21763"/>
    </source>
</evidence>
<name>A0A1D3L0S3_9EURY</name>
<dbReference type="InterPro" id="IPR053584">
    <property type="entry name" value="RecJ_exonuclease"/>
</dbReference>
<sequence length="467" mass="52139">MINAQRNSMDTAFSKAHEMVKNADDIKIYTHIDCDGVTAGAVLSSTLDTLGKDHEVEFISLDRMEDIEVENELTIFSDLGSGQCINKFCTSNSKTLILDHHTPIRKPENSINNGFLEINPHFYNIDGSQEISGGGMTYLLAKTFGFNELSWMGILSAVGDMQNNLTGKMEGLNREILRESVEQNLVDSTNDLALYGRQTRPLFIALSYFGDVNLPITNNKTECLLLLDKLGIPSKNGKKYRTLCDLSNEEKSKLFSELVRMLSREVPSKYVRYVPKLISGDSYEFLNETEYSPLRDASEFSTAVNACSRHKRHEVALKVLKGDRGMALEDMDDLAKEHRRYLAQKMSWIQEEDRIIPMSNLQYFNGSEIKSEVVGTITGMILSYSDWKKPIIGFTEIGDGKEGLKVSLRCSRLLAYNGIHFGNMIRKVAQKVGGTGGGHSVACGAYIPPGTADKFLEIFNESLNGMI</sequence>
<dbReference type="EMBL" id="LT607756">
    <property type="protein sequence ID" value="SCG85079.1"/>
    <property type="molecule type" value="Genomic_DNA"/>
</dbReference>
<dbReference type="OrthoDB" id="36101at2157"/>
<protein>
    <submittedName>
        <fullName evidence="3">Single-stranded-DNA-specific exonuclease RecJ</fullName>
        <ecNumber evidence="3">3.1.-.-</ecNumber>
    </submittedName>
</protein>